<protein>
    <recommendedName>
        <fullName evidence="10">Dit2 protein</fullName>
    </recommendedName>
</protein>
<dbReference type="PRINTS" id="PR00465">
    <property type="entry name" value="EP450IV"/>
</dbReference>
<comment type="similarity">
    <text evidence="2 7">Belongs to the cytochrome P450 family.</text>
</comment>
<dbReference type="GO" id="GO:0016705">
    <property type="term" value="F:oxidoreductase activity, acting on paired donors, with incorporation or reduction of molecular oxygen"/>
    <property type="evidence" value="ECO:0007669"/>
    <property type="project" value="InterPro"/>
</dbReference>
<proteinExistence type="inferred from homology"/>
<dbReference type="GO" id="GO:0004497">
    <property type="term" value="F:monooxygenase activity"/>
    <property type="evidence" value="ECO:0007669"/>
    <property type="project" value="UniProtKB-KW"/>
</dbReference>
<dbReference type="PRINTS" id="PR00385">
    <property type="entry name" value="P450"/>
</dbReference>
<evidence type="ECO:0000313" key="8">
    <source>
        <dbReference type="EMBL" id="KAF7513700.1"/>
    </source>
</evidence>
<evidence type="ECO:0000256" key="7">
    <source>
        <dbReference type="RuleBase" id="RU000461"/>
    </source>
</evidence>
<evidence type="ECO:0000256" key="1">
    <source>
        <dbReference type="ARBA" id="ARBA00001971"/>
    </source>
</evidence>
<dbReference type="InterPro" id="IPR001128">
    <property type="entry name" value="Cyt_P450"/>
</dbReference>
<evidence type="ECO:0008006" key="10">
    <source>
        <dbReference type="Google" id="ProtNLM"/>
    </source>
</evidence>
<dbReference type="AlphaFoldDB" id="A0A8H7E9P5"/>
<name>A0A8H7E9P5_9EURO</name>
<dbReference type="Gene3D" id="1.10.630.10">
    <property type="entry name" value="Cytochrome P450"/>
    <property type="match status" value="1"/>
</dbReference>
<keyword evidence="7" id="KW-0503">Monooxygenase</keyword>
<accession>A0A8H7E9P5</accession>
<comment type="cofactor">
    <cofactor evidence="1 6">
        <name>heme</name>
        <dbReference type="ChEBI" id="CHEBI:30413"/>
    </cofactor>
</comment>
<dbReference type="PROSITE" id="PS00086">
    <property type="entry name" value="CYTOCHROME_P450"/>
    <property type="match status" value="1"/>
</dbReference>
<keyword evidence="6 7" id="KW-0349">Heme</keyword>
<feature type="binding site" description="axial binding residue" evidence="6">
    <location>
        <position position="445"/>
    </location>
    <ligand>
        <name>heme</name>
        <dbReference type="ChEBI" id="CHEBI:30413"/>
    </ligand>
    <ligandPart>
        <name>Fe</name>
        <dbReference type="ChEBI" id="CHEBI:18248"/>
    </ligandPart>
</feature>
<dbReference type="Proteomes" id="UP000606974">
    <property type="component" value="Unassembled WGS sequence"/>
</dbReference>
<sequence>MLLTIFLIGVLLTLFLCFLALPYAFLIPPRNFPKNIPTIPFYVSLLSLFKDVDQADLYEEYLAGPLQQYGAVKIFFGARWNILVTRPAFVAEVFKCEDSLYPKSGNQKKIPYSVLAEYTGDNIISAHGANWRLYQSVLKPGLQREFEVEPILKNAHTLIRLLFEEQKLSGNGSVLLPPLLQRYTLANLSESILGVDFQTLQNPNAPLHTLQLAVKREIFKPFFLNFPFLDLLPVRSRDRARKLVVKFADELCATVLRGHRHQHDDPSTDRLGCRMIAARDSQILSERQFRDNMVIVFLAGHENPQLLLTSMIFLLGEHQDAQARLRQEIMSVGSSDQLDYAALQNLPYLTSVIYETLRLFPPTSQLLNRKTSQDVMLGGKIPIPAGTYLGYNAYATGRDQGAWGANANDFMPERWGSTVEEINANYRRVNSRASFIAFHGGRRACLGQKFAMFEARLSMATVLKDVRWWIDSAWARKMTPAGPLYPRMLRVRFERLRGAHLDEKQGFNLL</sequence>
<dbReference type="GO" id="GO:0005506">
    <property type="term" value="F:iron ion binding"/>
    <property type="evidence" value="ECO:0007669"/>
    <property type="project" value="InterPro"/>
</dbReference>
<dbReference type="PANTHER" id="PTHR24305">
    <property type="entry name" value="CYTOCHROME P450"/>
    <property type="match status" value="1"/>
</dbReference>
<keyword evidence="4 7" id="KW-0560">Oxidoreductase</keyword>
<keyword evidence="9" id="KW-1185">Reference proteome</keyword>
<evidence type="ECO:0000256" key="6">
    <source>
        <dbReference type="PIRSR" id="PIRSR602403-1"/>
    </source>
</evidence>
<reference evidence="8" key="1">
    <citation type="submission" date="2020-02" db="EMBL/GenBank/DDBJ databases">
        <authorList>
            <person name="Palmer J.M."/>
        </authorList>
    </citation>
    <scope>NUCLEOTIDE SEQUENCE</scope>
    <source>
        <strain evidence="8">EPUS1.4</strain>
        <tissue evidence="8">Thallus</tissue>
    </source>
</reference>
<comment type="caution">
    <text evidence="8">The sequence shown here is derived from an EMBL/GenBank/DDBJ whole genome shotgun (WGS) entry which is preliminary data.</text>
</comment>
<dbReference type="EMBL" id="JAACFV010000004">
    <property type="protein sequence ID" value="KAF7513700.1"/>
    <property type="molecule type" value="Genomic_DNA"/>
</dbReference>
<dbReference type="InterPro" id="IPR017972">
    <property type="entry name" value="Cyt_P450_CS"/>
</dbReference>
<organism evidence="8 9">
    <name type="scientific">Endocarpon pusillum</name>
    <dbReference type="NCBI Taxonomy" id="364733"/>
    <lineage>
        <taxon>Eukaryota</taxon>
        <taxon>Fungi</taxon>
        <taxon>Dikarya</taxon>
        <taxon>Ascomycota</taxon>
        <taxon>Pezizomycotina</taxon>
        <taxon>Eurotiomycetes</taxon>
        <taxon>Chaetothyriomycetidae</taxon>
        <taxon>Verrucariales</taxon>
        <taxon>Verrucariaceae</taxon>
        <taxon>Endocarpon</taxon>
    </lineage>
</organism>
<dbReference type="InterPro" id="IPR002403">
    <property type="entry name" value="Cyt_P450_E_grp-IV"/>
</dbReference>
<dbReference type="Pfam" id="PF00067">
    <property type="entry name" value="p450"/>
    <property type="match status" value="1"/>
</dbReference>
<dbReference type="FunFam" id="1.10.630.10:FF:000106">
    <property type="entry name" value="Cytochrome P450-DIT2"/>
    <property type="match status" value="1"/>
</dbReference>
<dbReference type="CDD" id="cd11070">
    <property type="entry name" value="CYP56-like"/>
    <property type="match status" value="1"/>
</dbReference>
<evidence type="ECO:0000313" key="9">
    <source>
        <dbReference type="Proteomes" id="UP000606974"/>
    </source>
</evidence>
<evidence type="ECO:0000256" key="5">
    <source>
        <dbReference type="ARBA" id="ARBA00023004"/>
    </source>
</evidence>
<gene>
    <name evidence="8" type="ORF">GJ744_007751</name>
</gene>
<dbReference type="GO" id="GO:0020037">
    <property type="term" value="F:heme binding"/>
    <property type="evidence" value="ECO:0007669"/>
    <property type="project" value="InterPro"/>
</dbReference>
<dbReference type="SUPFAM" id="SSF48264">
    <property type="entry name" value="Cytochrome P450"/>
    <property type="match status" value="1"/>
</dbReference>
<evidence type="ECO:0000256" key="3">
    <source>
        <dbReference type="ARBA" id="ARBA00022723"/>
    </source>
</evidence>
<evidence type="ECO:0000256" key="2">
    <source>
        <dbReference type="ARBA" id="ARBA00010617"/>
    </source>
</evidence>
<evidence type="ECO:0000256" key="4">
    <source>
        <dbReference type="ARBA" id="ARBA00023002"/>
    </source>
</evidence>
<dbReference type="PANTHER" id="PTHR24305:SF223">
    <property type="entry name" value="CYTOCHROME P450-DIT2"/>
    <property type="match status" value="1"/>
</dbReference>
<dbReference type="OrthoDB" id="1470350at2759"/>
<keyword evidence="5 6" id="KW-0408">Iron</keyword>
<dbReference type="InterPro" id="IPR050121">
    <property type="entry name" value="Cytochrome_P450_monoxygenase"/>
</dbReference>
<dbReference type="InterPro" id="IPR036396">
    <property type="entry name" value="Cyt_P450_sf"/>
</dbReference>
<keyword evidence="3 6" id="KW-0479">Metal-binding</keyword>